<name>A0A939JV42_9BACT</name>
<dbReference type="InterPro" id="IPR043146">
    <property type="entry name" value="Penicillin_amidase_N_B-knob"/>
</dbReference>
<dbReference type="Gene3D" id="1.10.1400.10">
    <property type="match status" value="1"/>
</dbReference>
<dbReference type="GO" id="GO:0017000">
    <property type="term" value="P:antibiotic biosynthetic process"/>
    <property type="evidence" value="ECO:0007669"/>
    <property type="project" value="InterPro"/>
</dbReference>
<proteinExistence type="inferred from homology"/>
<organism evidence="6 7">
    <name type="scientific">Fibrella aquatilis</name>
    <dbReference type="NCBI Taxonomy" id="2817059"/>
    <lineage>
        <taxon>Bacteria</taxon>
        <taxon>Pseudomonadati</taxon>
        <taxon>Bacteroidota</taxon>
        <taxon>Cytophagia</taxon>
        <taxon>Cytophagales</taxon>
        <taxon>Spirosomataceae</taxon>
        <taxon>Fibrella</taxon>
    </lineage>
</organism>
<dbReference type="Gene3D" id="2.30.120.10">
    <property type="match status" value="1"/>
</dbReference>
<dbReference type="GO" id="GO:0046872">
    <property type="term" value="F:metal ion binding"/>
    <property type="evidence" value="ECO:0007669"/>
    <property type="project" value="UniProtKB-KW"/>
</dbReference>
<dbReference type="PROSITE" id="PS51257">
    <property type="entry name" value="PROKAR_LIPOPROTEIN"/>
    <property type="match status" value="1"/>
</dbReference>
<dbReference type="GO" id="GO:0016811">
    <property type="term" value="F:hydrolase activity, acting on carbon-nitrogen (but not peptide) bonds, in linear amides"/>
    <property type="evidence" value="ECO:0007669"/>
    <property type="project" value="InterPro"/>
</dbReference>
<dbReference type="Proteomes" id="UP000664795">
    <property type="component" value="Unassembled WGS sequence"/>
</dbReference>
<keyword evidence="7" id="KW-1185">Reference proteome</keyword>
<dbReference type="Gene3D" id="1.10.439.10">
    <property type="entry name" value="Penicillin Amidohydrolase, domain 1"/>
    <property type="match status" value="1"/>
</dbReference>
<dbReference type="Pfam" id="PF01804">
    <property type="entry name" value="Penicil_amidase"/>
    <property type="match status" value="1"/>
</dbReference>
<comment type="similarity">
    <text evidence="1">Belongs to the peptidase S45 family.</text>
</comment>
<keyword evidence="5" id="KW-0479">Metal-binding</keyword>
<comment type="caution">
    <text evidence="6">The sequence shown here is derived from an EMBL/GenBank/DDBJ whole genome shotgun (WGS) entry which is preliminary data.</text>
</comment>
<feature type="active site" description="Nucleophile" evidence="4">
    <location>
        <position position="275"/>
    </location>
</feature>
<keyword evidence="2" id="KW-0378">Hydrolase</keyword>
<dbReference type="InterPro" id="IPR029055">
    <property type="entry name" value="Ntn_hydrolases_N"/>
</dbReference>
<evidence type="ECO:0000256" key="5">
    <source>
        <dbReference type="PIRSR" id="PIRSR001227-2"/>
    </source>
</evidence>
<evidence type="ECO:0000313" key="7">
    <source>
        <dbReference type="Proteomes" id="UP000664795"/>
    </source>
</evidence>
<dbReference type="RefSeq" id="WP_207334419.1">
    <property type="nucleotide sequence ID" value="NZ_JAFMYU010000003.1"/>
</dbReference>
<accession>A0A939JV42</accession>
<keyword evidence="5" id="KW-0106">Calcium</keyword>
<dbReference type="AlphaFoldDB" id="A0A939JV42"/>
<dbReference type="InterPro" id="IPR014395">
    <property type="entry name" value="Pen/GL7ACA/AHL_acylase"/>
</dbReference>
<gene>
    <name evidence="6" type="ORF">J2I48_05590</name>
</gene>
<comment type="cofactor">
    <cofactor evidence="5">
        <name>Ca(2+)</name>
        <dbReference type="ChEBI" id="CHEBI:29108"/>
    </cofactor>
    <text evidence="5">Binds 1 Ca(2+) ion per dimer.</text>
</comment>
<evidence type="ECO:0000256" key="2">
    <source>
        <dbReference type="ARBA" id="ARBA00022801"/>
    </source>
</evidence>
<dbReference type="Gene3D" id="3.60.20.10">
    <property type="entry name" value="Glutamine Phosphoribosylpyrophosphate, subunit 1, domain 1"/>
    <property type="match status" value="1"/>
</dbReference>
<dbReference type="InterPro" id="IPR043147">
    <property type="entry name" value="Penicillin_amidase_A-knob"/>
</dbReference>
<dbReference type="CDD" id="cd03747">
    <property type="entry name" value="Ntn_PGA_like"/>
    <property type="match status" value="1"/>
</dbReference>
<dbReference type="InterPro" id="IPR002692">
    <property type="entry name" value="S45"/>
</dbReference>
<dbReference type="PIRSF" id="PIRSF001227">
    <property type="entry name" value="Pen_acylase"/>
    <property type="match status" value="1"/>
</dbReference>
<protein>
    <submittedName>
        <fullName evidence="6">Penicillin acylase family protein</fullName>
    </submittedName>
</protein>
<dbReference type="InterPro" id="IPR023343">
    <property type="entry name" value="Penicillin_amidase_dom1"/>
</dbReference>
<dbReference type="EMBL" id="JAFMYU010000003">
    <property type="protein sequence ID" value="MBO0930457.1"/>
    <property type="molecule type" value="Genomic_DNA"/>
</dbReference>
<evidence type="ECO:0000256" key="4">
    <source>
        <dbReference type="PIRSR" id="PIRSR001227-1"/>
    </source>
</evidence>
<feature type="binding site" evidence="5">
    <location>
        <position position="350"/>
    </location>
    <ligand>
        <name>Ca(2+)</name>
        <dbReference type="ChEBI" id="CHEBI:29108"/>
    </ligand>
</feature>
<feature type="binding site" evidence="5">
    <location>
        <position position="169"/>
    </location>
    <ligand>
        <name>Ca(2+)</name>
        <dbReference type="ChEBI" id="CHEBI:29108"/>
    </ligand>
</feature>
<evidence type="ECO:0000256" key="3">
    <source>
        <dbReference type="ARBA" id="ARBA00023145"/>
    </source>
</evidence>
<feature type="binding site" evidence="5">
    <location>
        <position position="347"/>
    </location>
    <ligand>
        <name>Ca(2+)</name>
        <dbReference type="ChEBI" id="CHEBI:29108"/>
    </ligand>
</feature>
<evidence type="ECO:0000313" key="6">
    <source>
        <dbReference type="EMBL" id="MBO0930457.1"/>
    </source>
</evidence>
<keyword evidence="3" id="KW-0865">Zymogen</keyword>
<evidence type="ECO:0000256" key="1">
    <source>
        <dbReference type="ARBA" id="ARBA00006586"/>
    </source>
</evidence>
<dbReference type="PANTHER" id="PTHR34218:SF4">
    <property type="entry name" value="ACYL-HOMOSERINE LACTONE ACYLASE QUIP"/>
    <property type="match status" value="1"/>
</dbReference>
<dbReference type="PANTHER" id="PTHR34218">
    <property type="entry name" value="PEPTIDASE S45 PENICILLIN AMIDASE"/>
    <property type="match status" value="1"/>
</dbReference>
<dbReference type="SUPFAM" id="SSF56235">
    <property type="entry name" value="N-terminal nucleophile aminohydrolases (Ntn hydrolases)"/>
    <property type="match status" value="1"/>
</dbReference>
<reference evidence="6 7" key="1">
    <citation type="submission" date="2021-03" db="EMBL/GenBank/DDBJ databases">
        <title>Fibrella sp. HMF5036 genome sequencing and assembly.</title>
        <authorList>
            <person name="Kang H."/>
            <person name="Kim H."/>
            <person name="Bae S."/>
            <person name="Joh K."/>
        </authorList>
    </citation>
    <scope>NUCLEOTIDE SEQUENCE [LARGE SCALE GENOMIC DNA]</scope>
    <source>
        <strain evidence="6 7">HMF5036</strain>
    </source>
</reference>
<sequence>MRFIPFLFLLATAACGQDLRTKGLQQPVEVLRDTWGVNHIYAKNEHDLFFAQGYLAAQDRLFQLELWRRQATGTVAELLGPQELKRDVGTRLFMFRPQNLDAELNRYHPHGSQIVRAFVAGINAYVTEINQTPEKLPFEFKTLNTQPGLWTPEVVISRHQGLLSNIRDELNFGRLVHLIGADSLRALQWFHPVATKDRDDKSPDLTLHVDGKGLMQHILGLYEAFRLPIRFSKADKTLGVTMEDDALNRRGKDLDGLKQAETDAWFDAEKQFVGSNNWAISGQKSASGYPMLANDPHRAQSVPSLRYWAHLNAPGWNVIGAGEPTLPGISIGHNDYGAWGLTIFDTDNEDLYVYDINPANANQYRYKGRWETMRTRRETIAVKGQAAQTIKLKYTRHGPVVFEDGPSHKAYAVRAGWLEPGCSPYLASLRMNQARSWTEFRQACLASRVPGENMIWSDPKGTIGWQAVGLAPIRKNWTGLVPVPGDGRYEWAGFLPIDQLPHSENPQSGVIVTANNNLTPTDFPHRDAIGWVWASPSRAQRIEEVLSDGKRKTVSDFMRLQADYIALPARTLVPLLEPLSAEEQTTEQALAYLRKWNYSLDMNSVAASIYVGFEASLRRAFADLTIPADAKPYLKSVPTKRILDWAVSPQLILHQAINRDSLLLACVAQSVADLTQRLGPDMETWVYGQRTNKHITLTHTLSDLVGDEQRKRINLGPVPRGGYSETVNVTGSGLNQEHGASFRIVMDTEDWDRTMGINTPGQSGNPDSPHYRDLFPLWAENSYFPVFFTRKRIEQVTESKMVLKP</sequence>